<dbReference type="RefSeq" id="WP_188857280.1">
    <property type="nucleotide sequence ID" value="NZ_BMOS01000014.1"/>
</dbReference>
<evidence type="ECO:0000256" key="7">
    <source>
        <dbReference type="ARBA" id="ARBA00047851"/>
    </source>
</evidence>
<feature type="binding site" evidence="9">
    <location>
        <position position="95"/>
    </location>
    <ligand>
        <name>Mg(2+)</name>
        <dbReference type="ChEBI" id="CHEBI:18420"/>
    </ligand>
</feature>
<feature type="binding site" evidence="9">
    <location>
        <begin position="139"/>
        <end position="141"/>
    </location>
    <ligand>
        <name>2-[(2R,5Z)-2-carboxy-4-methylthiazol-5(2H)-ylidene]ethyl phosphate</name>
        <dbReference type="ChEBI" id="CHEBI:62899"/>
    </ligand>
</feature>
<keyword evidence="2 9" id="KW-0808">Transferase</keyword>
<evidence type="ECO:0000256" key="2">
    <source>
        <dbReference type="ARBA" id="ARBA00022679"/>
    </source>
</evidence>
<dbReference type="InterPro" id="IPR034291">
    <property type="entry name" value="TMP_synthase"/>
</dbReference>
<evidence type="ECO:0000259" key="12">
    <source>
        <dbReference type="Pfam" id="PF02581"/>
    </source>
</evidence>
<evidence type="ECO:0000256" key="1">
    <source>
        <dbReference type="ARBA" id="ARBA00005165"/>
    </source>
</evidence>
<sequence length="207" mass="22360">MSSFNPLSLRKYFIMGSQNVKGNPVAVLEQAIQAGITIFQFREKGPGSLSGDSKIKLGKELRAVCSVHQIPFIVNDDVELVDKLDADGIHVGQDDQSVKELREMFPNKIIGLSVSNQDELNNSALEYVDYIGAGPVFLTTTKVDAKSSVGLDWIRFLRAEFPEFPIVGIGGINTTNASSVLKAGANGVSFISAVTRAEDIKEAVSKL</sequence>
<comment type="cofactor">
    <cofactor evidence="9">
        <name>Mg(2+)</name>
        <dbReference type="ChEBI" id="CHEBI:18420"/>
    </cofactor>
    <text evidence="9">Binds 1 Mg(2+) ion per subunit.</text>
</comment>
<dbReference type="Pfam" id="PF02581">
    <property type="entry name" value="TMP-TENI"/>
    <property type="match status" value="1"/>
</dbReference>
<dbReference type="InterPro" id="IPR036206">
    <property type="entry name" value="ThiamineP_synth_sf"/>
</dbReference>
<gene>
    <name evidence="9 13" type="primary">thiE</name>
    <name evidence="13" type="ORF">GCM10007971_22130</name>
</gene>
<keyword evidence="3 9" id="KW-0479">Metal-binding</keyword>
<feature type="binding site" evidence="9">
    <location>
        <begin position="40"/>
        <end position="44"/>
    </location>
    <ligand>
        <name>4-amino-2-methyl-5-(diphosphooxymethyl)pyrimidine</name>
        <dbReference type="ChEBI" id="CHEBI:57841"/>
    </ligand>
</feature>
<dbReference type="AlphaFoldDB" id="A0A917Y0A1"/>
<dbReference type="EC" id="2.5.1.3" evidence="9"/>
<dbReference type="SUPFAM" id="SSF51391">
    <property type="entry name" value="Thiamin phosphate synthase"/>
    <property type="match status" value="1"/>
</dbReference>
<dbReference type="PANTHER" id="PTHR20857:SF15">
    <property type="entry name" value="THIAMINE-PHOSPHATE SYNTHASE"/>
    <property type="match status" value="1"/>
</dbReference>
<evidence type="ECO:0000256" key="3">
    <source>
        <dbReference type="ARBA" id="ARBA00022723"/>
    </source>
</evidence>
<proteinExistence type="inferred from homology"/>
<evidence type="ECO:0000256" key="4">
    <source>
        <dbReference type="ARBA" id="ARBA00022842"/>
    </source>
</evidence>
<dbReference type="GO" id="GO:0009229">
    <property type="term" value="P:thiamine diphosphate biosynthetic process"/>
    <property type="evidence" value="ECO:0007669"/>
    <property type="project" value="UniProtKB-UniRule"/>
</dbReference>
<dbReference type="Proteomes" id="UP000624041">
    <property type="component" value="Unassembled WGS sequence"/>
</dbReference>
<comment type="catalytic activity">
    <reaction evidence="8 9 10">
        <text>2-[(2R,5Z)-2-carboxy-4-methylthiazol-5(2H)-ylidene]ethyl phosphate + 4-amino-2-methyl-5-(diphosphooxymethyl)pyrimidine + 2 H(+) = thiamine phosphate + CO2 + diphosphate</text>
        <dbReference type="Rhea" id="RHEA:47844"/>
        <dbReference type="ChEBI" id="CHEBI:15378"/>
        <dbReference type="ChEBI" id="CHEBI:16526"/>
        <dbReference type="ChEBI" id="CHEBI:33019"/>
        <dbReference type="ChEBI" id="CHEBI:37575"/>
        <dbReference type="ChEBI" id="CHEBI:57841"/>
        <dbReference type="ChEBI" id="CHEBI:62899"/>
        <dbReference type="EC" id="2.5.1.3"/>
    </reaction>
</comment>
<feature type="binding site" evidence="9">
    <location>
        <position position="113"/>
    </location>
    <ligand>
        <name>4-amino-2-methyl-5-(diphosphooxymethyl)pyrimidine</name>
        <dbReference type="ChEBI" id="CHEBI:57841"/>
    </ligand>
</feature>
<evidence type="ECO:0000256" key="6">
    <source>
        <dbReference type="ARBA" id="ARBA00047334"/>
    </source>
</evidence>
<keyword evidence="4 9" id="KW-0460">Magnesium</keyword>
<evidence type="ECO:0000313" key="13">
    <source>
        <dbReference type="EMBL" id="GGN59237.1"/>
    </source>
</evidence>
<feature type="binding site" evidence="9">
    <location>
        <position position="171"/>
    </location>
    <ligand>
        <name>2-[(2R,5Z)-2-carboxy-4-methylthiazol-5(2H)-ylidene]ethyl phosphate</name>
        <dbReference type="ChEBI" id="CHEBI:62899"/>
    </ligand>
</feature>
<dbReference type="FunFam" id="3.20.20.70:FF:000096">
    <property type="entry name" value="Thiamine-phosphate synthase"/>
    <property type="match status" value="1"/>
</dbReference>
<dbReference type="InterPro" id="IPR022998">
    <property type="entry name" value="ThiamineP_synth_TenI"/>
</dbReference>
<comment type="pathway">
    <text evidence="1 9 11">Cofactor biosynthesis; thiamine diphosphate biosynthesis; thiamine phosphate from 4-amino-2-methyl-5-diphosphomethylpyrimidine and 4-methyl-5-(2-phosphoethyl)-thiazole: step 1/1.</text>
</comment>
<name>A0A917Y0A1_9BACI</name>
<comment type="function">
    <text evidence="9">Condenses 4-methyl-5-(beta-hydroxyethyl)thiazole monophosphate (THZ-P) and 2-methyl-4-amino-5-hydroxymethyl pyrimidine pyrophosphate (HMP-PP) to form thiamine monophosphate (TMP).</text>
</comment>
<feature type="binding site" evidence="9">
    <location>
        <position position="75"/>
    </location>
    <ligand>
        <name>4-amino-2-methyl-5-(diphosphooxymethyl)pyrimidine</name>
        <dbReference type="ChEBI" id="CHEBI:57841"/>
    </ligand>
</feature>
<organism evidence="13 14">
    <name type="scientific">Oceanobacillus indicireducens</name>
    <dbReference type="NCBI Taxonomy" id="1004261"/>
    <lineage>
        <taxon>Bacteria</taxon>
        <taxon>Bacillati</taxon>
        <taxon>Bacillota</taxon>
        <taxon>Bacilli</taxon>
        <taxon>Bacillales</taxon>
        <taxon>Bacillaceae</taxon>
        <taxon>Oceanobacillus</taxon>
    </lineage>
</organism>
<feature type="binding site" evidence="9">
    <location>
        <position position="142"/>
    </location>
    <ligand>
        <name>4-amino-2-methyl-5-(diphosphooxymethyl)pyrimidine</name>
        <dbReference type="ChEBI" id="CHEBI:57841"/>
    </ligand>
</feature>
<evidence type="ECO:0000256" key="10">
    <source>
        <dbReference type="RuleBase" id="RU003826"/>
    </source>
</evidence>
<feature type="binding site" evidence="9">
    <location>
        <begin position="191"/>
        <end position="192"/>
    </location>
    <ligand>
        <name>2-[(2R,5Z)-2-carboxy-4-methylthiazol-5(2H)-ylidene]ethyl phosphate</name>
        <dbReference type="ChEBI" id="CHEBI:62899"/>
    </ligand>
</feature>
<dbReference type="EMBL" id="BMOS01000014">
    <property type="protein sequence ID" value="GGN59237.1"/>
    <property type="molecule type" value="Genomic_DNA"/>
</dbReference>
<dbReference type="GO" id="GO:0005737">
    <property type="term" value="C:cytoplasm"/>
    <property type="evidence" value="ECO:0007669"/>
    <property type="project" value="TreeGrafter"/>
</dbReference>
<reference evidence="13" key="2">
    <citation type="submission" date="2020-09" db="EMBL/GenBank/DDBJ databases">
        <authorList>
            <person name="Sun Q."/>
            <person name="Ohkuma M."/>
        </authorList>
    </citation>
    <scope>NUCLEOTIDE SEQUENCE</scope>
    <source>
        <strain evidence="13">JCM 17251</strain>
    </source>
</reference>
<dbReference type="Gene3D" id="3.20.20.70">
    <property type="entry name" value="Aldolase class I"/>
    <property type="match status" value="1"/>
</dbReference>
<comment type="similarity">
    <text evidence="9 10">Belongs to the thiamine-phosphate synthase family.</text>
</comment>
<feature type="binding site" evidence="9">
    <location>
        <position position="76"/>
    </location>
    <ligand>
        <name>Mg(2+)</name>
        <dbReference type="ChEBI" id="CHEBI:18420"/>
    </ligand>
</feature>
<comment type="caution">
    <text evidence="13">The sequence shown here is derived from an EMBL/GenBank/DDBJ whole genome shotgun (WGS) entry which is preliminary data.</text>
</comment>
<protein>
    <recommendedName>
        <fullName evidence="9">Thiamine-phosphate synthase</fullName>
        <shortName evidence="9">TP synthase</shortName>
        <shortName evidence="9">TPS</shortName>
        <ecNumber evidence="9">2.5.1.3</ecNumber>
    </recommendedName>
    <alternativeName>
        <fullName evidence="9">Thiamine-phosphate pyrophosphorylase</fullName>
        <shortName evidence="9">TMP pyrophosphorylase</shortName>
        <shortName evidence="9">TMP-PPase</shortName>
    </alternativeName>
</protein>
<evidence type="ECO:0000256" key="11">
    <source>
        <dbReference type="RuleBase" id="RU004253"/>
    </source>
</evidence>
<evidence type="ECO:0000313" key="14">
    <source>
        <dbReference type="Proteomes" id="UP000624041"/>
    </source>
</evidence>
<dbReference type="NCBIfam" id="TIGR00693">
    <property type="entry name" value="thiE"/>
    <property type="match status" value="1"/>
</dbReference>
<accession>A0A917Y0A1</accession>
<evidence type="ECO:0000256" key="8">
    <source>
        <dbReference type="ARBA" id="ARBA00047883"/>
    </source>
</evidence>
<dbReference type="HAMAP" id="MF_00097">
    <property type="entry name" value="TMP_synthase"/>
    <property type="match status" value="1"/>
</dbReference>
<comment type="catalytic activity">
    <reaction evidence="7 9 10">
        <text>2-(2-carboxy-4-methylthiazol-5-yl)ethyl phosphate + 4-amino-2-methyl-5-(diphosphooxymethyl)pyrimidine + 2 H(+) = thiamine phosphate + CO2 + diphosphate</text>
        <dbReference type="Rhea" id="RHEA:47848"/>
        <dbReference type="ChEBI" id="CHEBI:15378"/>
        <dbReference type="ChEBI" id="CHEBI:16526"/>
        <dbReference type="ChEBI" id="CHEBI:33019"/>
        <dbReference type="ChEBI" id="CHEBI:37575"/>
        <dbReference type="ChEBI" id="CHEBI:57841"/>
        <dbReference type="ChEBI" id="CHEBI:62890"/>
        <dbReference type="EC" id="2.5.1.3"/>
    </reaction>
</comment>
<dbReference type="CDD" id="cd00564">
    <property type="entry name" value="TMP_TenI"/>
    <property type="match status" value="1"/>
</dbReference>
<dbReference type="GO" id="GO:0000287">
    <property type="term" value="F:magnesium ion binding"/>
    <property type="evidence" value="ECO:0007669"/>
    <property type="project" value="UniProtKB-UniRule"/>
</dbReference>
<dbReference type="GO" id="GO:0004789">
    <property type="term" value="F:thiamine-phosphate diphosphorylase activity"/>
    <property type="evidence" value="ECO:0007669"/>
    <property type="project" value="UniProtKB-UniRule"/>
</dbReference>
<keyword evidence="5 9" id="KW-0784">Thiamine biosynthesis</keyword>
<dbReference type="PANTHER" id="PTHR20857">
    <property type="entry name" value="THIAMINE-PHOSPHATE PYROPHOSPHORYLASE"/>
    <property type="match status" value="1"/>
</dbReference>
<evidence type="ECO:0000256" key="5">
    <source>
        <dbReference type="ARBA" id="ARBA00022977"/>
    </source>
</evidence>
<feature type="domain" description="Thiamine phosphate synthase/TenI" evidence="12">
    <location>
        <begin position="12"/>
        <end position="194"/>
    </location>
</feature>
<dbReference type="GO" id="GO:0009228">
    <property type="term" value="P:thiamine biosynthetic process"/>
    <property type="evidence" value="ECO:0007669"/>
    <property type="project" value="UniProtKB-KW"/>
</dbReference>
<evidence type="ECO:0000256" key="9">
    <source>
        <dbReference type="HAMAP-Rule" id="MF_00097"/>
    </source>
</evidence>
<dbReference type="InterPro" id="IPR013785">
    <property type="entry name" value="Aldolase_TIM"/>
</dbReference>
<keyword evidence="14" id="KW-1185">Reference proteome</keyword>
<reference evidence="13" key="1">
    <citation type="journal article" date="2014" name="Int. J. Syst. Evol. Microbiol.">
        <title>Complete genome sequence of Corynebacterium casei LMG S-19264T (=DSM 44701T), isolated from a smear-ripened cheese.</title>
        <authorList>
            <consortium name="US DOE Joint Genome Institute (JGI-PGF)"/>
            <person name="Walter F."/>
            <person name="Albersmeier A."/>
            <person name="Kalinowski J."/>
            <person name="Ruckert C."/>
        </authorList>
    </citation>
    <scope>NUCLEOTIDE SEQUENCE</scope>
    <source>
        <strain evidence="13">JCM 17251</strain>
    </source>
</reference>
<comment type="catalytic activity">
    <reaction evidence="6 9 10">
        <text>4-methyl-5-(2-phosphooxyethyl)-thiazole + 4-amino-2-methyl-5-(diphosphooxymethyl)pyrimidine + H(+) = thiamine phosphate + diphosphate</text>
        <dbReference type="Rhea" id="RHEA:22328"/>
        <dbReference type="ChEBI" id="CHEBI:15378"/>
        <dbReference type="ChEBI" id="CHEBI:33019"/>
        <dbReference type="ChEBI" id="CHEBI:37575"/>
        <dbReference type="ChEBI" id="CHEBI:57841"/>
        <dbReference type="ChEBI" id="CHEBI:58296"/>
        <dbReference type="EC" id="2.5.1.3"/>
    </reaction>
</comment>